<proteinExistence type="inferred from homology"/>
<name>A0A9W4QQM1_9GAMM</name>
<dbReference type="InterPro" id="IPR010583">
    <property type="entry name" value="MipA"/>
</dbReference>
<sequence length="261" mass="29361">MSAYAKAEPETDYDFFKKREAGGFLTVGLSSFYQGGIYKDHKTYLHAHINAAYYFENGLFVEHPGHSNKFNASFSAGYNLFNTPNWEFDLMVSTAHGDLNFYAGADSFEKRSTSYLGLRASGEVAGIQVQAVLAPATKNKDNSGGSYASLSLAKDWQYKNWRFFGSVGAQYRSEKMLDYYYGVPQNAQNFTTYNAKGGANLITKFGFSKPLLEDWLLEGNISYTKYTNSIIDSPYTQFILQRNTDRKDYGSHVGLSLSYVF</sequence>
<evidence type="ECO:0000256" key="1">
    <source>
        <dbReference type="ARBA" id="ARBA00004442"/>
    </source>
</evidence>
<dbReference type="Pfam" id="PF06629">
    <property type="entry name" value="MipA"/>
    <property type="match status" value="1"/>
</dbReference>
<comment type="similarity">
    <text evidence="2">Belongs to the MipA/OmpV family.</text>
</comment>
<evidence type="ECO:0000313" key="6">
    <source>
        <dbReference type="EMBL" id="CAH9049410.1"/>
    </source>
</evidence>
<dbReference type="AlphaFoldDB" id="A0A9W4QQM1"/>
<keyword evidence="5" id="KW-0998">Cell outer membrane</keyword>
<evidence type="ECO:0000256" key="2">
    <source>
        <dbReference type="ARBA" id="ARBA00005722"/>
    </source>
</evidence>
<accession>A0A9W4QQM1</accession>
<gene>
    <name evidence="6" type="ORF">PSECIP111854_00043</name>
</gene>
<evidence type="ECO:0000256" key="5">
    <source>
        <dbReference type="ARBA" id="ARBA00023237"/>
    </source>
</evidence>
<keyword evidence="4" id="KW-0472">Membrane</keyword>
<organism evidence="6 7">
    <name type="scientific">Pseudoalteromonas holothuriae</name>
    <dbReference type="NCBI Taxonomy" id="2963714"/>
    <lineage>
        <taxon>Bacteria</taxon>
        <taxon>Pseudomonadati</taxon>
        <taxon>Pseudomonadota</taxon>
        <taxon>Gammaproteobacteria</taxon>
        <taxon>Alteromonadales</taxon>
        <taxon>Pseudoalteromonadaceae</taxon>
        <taxon>Pseudoalteromonas</taxon>
    </lineage>
</organism>
<dbReference type="PANTHER" id="PTHR38776:SF1">
    <property type="entry name" value="MLTA-INTERACTING PROTEIN-RELATED"/>
    <property type="match status" value="1"/>
</dbReference>
<evidence type="ECO:0000313" key="7">
    <source>
        <dbReference type="Proteomes" id="UP001152467"/>
    </source>
</evidence>
<dbReference type="Proteomes" id="UP001152467">
    <property type="component" value="Unassembled WGS sequence"/>
</dbReference>
<comment type="subcellular location">
    <subcellularLocation>
        <location evidence="1">Cell outer membrane</location>
    </subcellularLocation>
</comment>
<keyword evidence="7" id="KW-1185">Reference proteome</keyword>
<keyword evidence="3" id="KW-0732">Signal</keyword>
<evidence type="ECO:0000256" key="4">
    <source>
        <dbReference type="ARBA" id="ARBA00023136"/>
    </source>
</evidence>
<dbReference type="EMBL" id="CAMAPC010000001">
    <property type="protein sequence ID" value="CAH9049410.1"/>
    <property type="molecule type" value="Genomic_DNA"/>
</dbReference>
<reference evidence="6" key="1">
    <citation type="submission" date="2022-07" db="EMBL/GenBank/DDBJ databases">
        <authorList>
            <person name="Criscuolo A."/>
        </authorList>
    </citation>
    <scope>NUCLEOTIDE SEQUENCE</scope>
    <source>
        <strain evidence="6">CIP111854</strain>
    </source>
</reference>
<evidence type="ECO:0000256" key="3">
    <source>
        <dbReference type="ARBA" id="ARBA00022729"/>
    </source>
</evidence>
<dbReference type="PANTHER" id="PTHR38776">
    <property type="entry name" value="MLTA-INTERACTING PROTEIN-RELATED"/>
    <property type="match status" value="1"/>
</dbReference>
<dbReference type="GO" id="GO:0009279">
    <property type="term" value="C:cell outer membrane"/>
    <property type="evidence" value="ECO:0007669"/>
    <property type="project" value="UniProtKB-SubCell"/>
</dbReference>
<comment type="caution">
    <text evidence="6">The sequence shown here is derived from an EMBL/GenBank/DDBJ whole genome shotgun (WGS) entry which is preliminary data.</text>
</comment>
<protein>
    <submittedName>
        <fullName evidence="6">Uncharacterized protein</fullName>
    </submittedName>
</protein>